<evidence type="ECO:0000313" key="2">
    <source>
        <dbReference type="Proteomes" id="UP000824109"/>
    </source>
</evidence>
<protein>
    <submittedName>
        <fullName evidence="1">Uncharacterized protein</fullName>
    </submittedName>
</protein>
<reference evidence="1" key="2">
    <citation type="journal article" date="2021" name="PeerJ">
        <title>Extensive microbial diversity within the chicken gut microbiome revealed by metagenomics and culture.</title>
        <authorList>
            <person name="Gilroy R."/>
            <person name="Ravi A."/>
            <person name="Getino M."/>
            <person name="Pursley I."/>
            <person name="Horton D.L."/>
            <person name="Alikhan N.F."/>
            <person name="Baker D."/>
            <person name="Gharbi K."/>
            <person name="Hall N."/>
            <person name="Watson M."/>
            <person name="Adriaenssens E.M."/>
            <person name="Foster-Nyarko E."/>
            <person name="Jarju S."/>
            <person name="Secka A."/>
            <person name="Antonio M."/>
            <person name="Oren A."/>
            <person name="Chaudhuri R.R."/>
            <person name="La Ragione R."/>
            <person name="Hildebrand F."/>
            <person name="Pallen M.J."/>
        </authorList>
    </citation>
    <scope>NUCLEOTIDE SEQUENCE</scope>
    <source>
        <strain evidence="1">USAMLcec3-3695</strain>
    </source>
</reference>
<dbReference type="EMBL" id="DVNB01000022">
    <property type="protein sequence ID" value="HIU56529.1"/>
    <property type="molecule type" value="Genomic_DNA"/>
</dbReference>
<sequence>MIVTYCPKCNRIFYSNRIGNYCRKCGSVLTDVPLDMQSVSDMSLNERYRLAYRLTNDYDNLSSEIRTRSDRTK</sequence>
<comment type="caution">
    <text evidence="1">The sequence shown here is derived from an EMBL/GenBank/DDBJ whole genome shotgun (WGS) entry which is preliminary data.</text>
</comment>
<proteinExistence type="predicted"/>
<reference evidence="1" key="1">
    <citation type="submission" date="2020-10" db="EMBL/GenBank/DDBJ databases">
        <authorList>
            <person name="Gilroy R."/>
        </authorList>
    </citation>
    <scope>NUCLEOTIDE SEQUENCE</scope>
    <source>
        <strain evidence="1">USAMLcec3-3695</strain>
    </source>
</reference>
<organism evidence="1 2">
    <name type="scientific">Candidatus Ornithomonoglobus merdipullorum</name>
    <dbReference type="NCBI Taxonomy" id="2840895"/>
    <lineage>
        <taxon>Bacteria</taxon>
        <taxon>Bacillati</taxon>
        <taxon>Bacillota</taxon>
        <taxon>Clostridia</taxon>
        <taxon>Candidatus Ornithomonoglobus</taxon>
    </lineage>
</organism>
<dbReference type="Proteomes" id="UP000824109">
    <property type="component" value="Unassembled WGS sequence"/>
</dbReference>
<accession>A0A9D1MAC0</accession>
<name>A0A9D1MAC0_9FIRM</name>
<gene>
    <name evidence="1" type="ORF">IAA61_01785</name>
</gene>
<dbReference type="AlphaFoldDB" id="A0A9D1MAC0"/>
<evidence type="ECO:0000313" key="1">
    <source>
        <dbReference type="EMBL" id="HIU56529.1"/>
    </source>
</evidence>